<sequence length="243" mass="27160">MSEELQDVTPTEVIPTETGAEVENQAGSEATAEQEAEQQTDQQQEQAQKKEPWFQKRIGELTREKYEAKRAADEARAEAERYRQALAQGQQGERTEPEFDVEALAEKKANQKLAEQRFNDACNKVYATGKSEFQDFDQAVSNLQMVGANRDFLELATTSDAGHKLLHHLGTDLDEAARIMVLPPIQMARELTRLEFKLSQPAVKPVSKAPAPIKPVGTGGATSTGLSDDLPIDEWMRRHNQRK</sequence>
<feature type="compositionally biased region" description="Basic and acidic residues" evidence="1">
    <location>
        <begin position="47"/>
        <end position="83"/>
    </location>
</feature>
<evidence type="ECO:0000256" key="1">
    <source>
        <dbReference type="SAM" id="MobiDB-lite"/>
    </source>
</evidence>
<evidence type="ECO:0008006" key="4">
    <source>
        <dbReference type="Google" id="ProtNLM"/>
    </source>
</evidence>
<keyword evidence="3" id="KW-1185">Reference proteome</keyword>
<dbReference type="AlphaFoldDB" id="A0A2W7P2D1"/>
<feature type="region of interest" description="Disordered" evidence="1">
    <location>
        <begin position="1"/>
        <end position="98"/>
    </location>
</feature>
<feature type="region of interest" description="Disordered" evidence="1">
    <location>
        <begin position="204"/>
        <end position="243"/>
    </location>
</feature>
<feature type="compositionally biased region" description="Low complexity" evidence="1">
    <location>
        <begin position="204"/>
        <end position="216"/>
    </location>
</feature>
<comment type="caution">
    <text evidence="2">The sequence shown here is derived from an EMBL/GenBank/DDBJ whole genome shotgun (WGS) entry which is preliminary data.</text>
</comment>
<organism evidence="2 3">
    <name type="scientific">Cupriavidus phytorum</name>
    <dbReference type="NCBI Taxonomy" id="3024399"/>
    <lineage>
        <taxon>Bacteria</taxon>
        <taxon>Pseudomonadati</taxon>
        <taxon>Pseudomonadota</taxon>
        <taxon>Betaproteobacteria</taxon>
        <taxon>Burkholderiales</taxon>
        <taxon>Burkholderiaceae</taxon>
        <taxon>Cupriavidus</taxon>
    </lineage>
</organism>
<evidence type="ECO:0000313" key="2">
    <source>
        <dbReference type="EMBL" id="PZX29466.1"/>
    </source>
</evidence>
<dbReference type="EMBL" id="QKZN01000004">
    <property type="protein sequence ID" value="PZX29466.1"/>
    <property type="molecule type" value="Genomic_DNA"/>
</dbReference>
<name>A0A2W7P2D1_9BURK</name>
<reference evidence="2" key="1">
    <citation type="submission" date="2018-06" db="EMBL/GenBank/DDBJ databases">
        <title>Genomic Encyclopedia of Type Strains, Phase IV (KMG-V): Genome sequencing to study the core and pangenomes of soil and plant-associated prokaryotes.</title>
        <authorList>
            <person name="Whitman W."/>
        </authorList>
    </citation>
    <scope>NUCLEOTIDE SEQUENCE [LARGE SCALE GENOMIC DNA]</scope>
    <source>
        <strain evidence="2">MLR2-44</strain>
    </source>
</reference>
<protein>
    <recommendedName>
        <fullName evidence="4">Scaffolding protein</fullName>
    </recommendedName>
</protein>
<accession>A0A2W7P2D1</accession>
<evidence type="ECO:0000313" key="3">
    <source>
        <dbReference type="Proteomes" id="UP000249638"/>
    </source>
</evidence>
<gene>
    <name evidence="2" type="ORF">C7416_104471</name>
</gene>
<proteinExistence type="predicted"/>
<dbReference type="Proteomes" id="UP000249638">
    <property type="component" value="Unassembled WGS sequence"/>
</dbReference>